<feature type="region of interest" description="Disordered" evidence="1">
    <location>
        <begin position="47"/>
        <end position="86"/>
    </location>
</feature>
<keyword evidence="3" id="KW-1185">Reference proteome</keyword>
<dbReference type="AlphaFoldDB" id="A0A4S8LZF2"/>
<dbReference type="EMBL" id="ML179211">
    <property type="protein sequence ID" value="THU94980.1"/>
    <property type="molecule type" value="Genomic_DNA"/>
</dbReference>
<evidence type="ECO:0000313" key="3">
    <source>
        <dbReference type="Proteomes" id="UP000297245"/>
    </source>
</evidence>
<feature type="compositionally biased region" description="Basic and acidic residues" evidence="1">
    <location>
        <begin position="60"/>
        <end position="70"/>
    </location>
</feature>
<evidence type="ECO:0000256" key="1">
    <source>
        <dbReference type="SAM" id="MobiDB-lite"/>
    </source>
</evidence>
<dbReference type="Proteomes" id="UP000297245">
    <property type="component" value="Unassembled WGS sequence"/>
</dbReference>
<name>A0A4S8LZF2_DENBC</name>
<dbReference type="OrthoDB" id="2122982at2759"/>
<gene>
    <name evidence="2" type="ORF">K435DRAFT_798466</name>
</gene>
<sequence>MEEGPSGPDGRREILKKIFTMTQWSSTTALLTPEVGGRFFVVSTPLKRVGPNSKKGKRQGKGEKDKEKRKAQSRPECPMGIHTDSDRYKSQFSRSTSIFVDMQHQNGEGLYSTGIHQSLCFVLEIQGDHLKGNHCKCISLPSIRISLAFYSGTSNLLNLSDRSLEGEDWARPIQTTPGEEDDYSTKEVIEALTYSGVGAVADSSTYL</sequence>
<reference evidence="2 3" key="1">
    <citation type="journal article" date="2019" name="Nat. Ecol. Evol.">
        <title>Megaphylogeny resolves global patterns of mushroom evolution.</title>
        <authorList>
            <person name="Varga T."/>
            <person name="Krizsan K."/>
            <person name="Foldi C."/>
            <person name="Dima B."/>
            <person name="Sanchez-Garcia M."/>
            <person name="Sanchez-Ramirez S."/>
            <person name="Szollosi G.J."/>
            <person name="Szarkandi J.G."/>
            <person name="Papp V."/>
            <person name="Albert L."/>
            <person name="Andreopoulos W."/>
            <person name="Angelini C."/>
            <person name="Antonin V."/>
            <person name="Barry K.W."/>
            <person name="Bougher N.L."/>
            <person name="Buchanan P."/>
            <person name="Buyck B."/>
            <person name="Bense V."/>
            <person name="Catcheside P."/>
            <person name="Chovatia M."/>
            <person name="Cooper J."/>
            <person name="Damon W."/>
            <person name="Desjardin D."/>
            <person name="Finy P."/>
            <person name="Geml J."/>
            <person name="Haridas S."/>
            <person name="Hughes K."/>
            <person name="Justo A."/>
            <person name="Karasinski D."/>
            <person name="Kautmanova I."/>
            <person name="Kiss B."/>
            <person name="Kocsube S."/>
            <person name="Kotiranta H."/>
            <person name="LaButti K.M."/>
            <person name="Lechner B.E."/>
            <person name="Liimatainen K."/>
            <person name="Lipzen A."/>
            <person name="Lukacs Z."/>
            <person name="Mihaltcheva S."/>
            <person name="Morgado L.N."/>
            <person name="Niskanen T."/>
            <person name="Noordeloos M.E."/>
            <person name="Ohm R.A."/>
            <person name="Ortiz-Santana B."/>
            <person name="Ovrebo C."/>
            <person name="Racz N."/>
            <person name="Riley R."/>
            <person name="Savchenko A."/>
            <person name="Shiryaev A."/>
            <person name="Soop K."/>
            <person name="Spirin V."/>
            <person name="Szebenyi C."/>
            <person name="Tomsovsky M."/>
            <person name="Tulloss R.E."/>
            <person name="Uehling J."/>
            <person name="Grigoriev I.V."/>
            <person name="Vagvolgyi C."/>
            <person name="Papp T."/>
            <person name="Martin F.M."/>
            <person name="Miettinen O."/>
            <person name="Hibbett D.S."/>
            <person name="Nagy L.G."/>
        </authorList>
    </citation>
    <scope>NUCLEOTIDE SEQUENCE [LARGE SCALE GENOMIC DNA]</scope>
    <source>
        <strain evidence="2 3">CBS 962.96</strain>
    </source>
</reference>
<protein>
    <submittedName>
        <fullName evidence="2">Uncharacterized protein</fullName>
    </submittedName>
</protein>
<evidence type="ECO:0000313" key="2">
    <source>
        <dbReference type="EMBL" id="THU94980.1"/>
    </source>
</evidence>
<organism evidence="2 3">
    <name type="scientific">Dendrothele bispora (strain CBS 962.96)</name>
    <dbReference type="NCBI Taxonomy" id="1314807"/>
    <lineage>
        <taxon>Eukaryota</taxon>
        <taxon>Fungi</taxon>
        <taxon>Dikarya</taxon>
        <taxon>Basidiomycota</taxon>
        <taxon>Agaricomycotina</taxon>
        <taxon>Agaricomycetes</taxon>
        <taxon>Agaricomycetidae</taxon>
        <taxon>Agaricales</taxon>
        <taxon>Agaricales incertae sedis</taxon>
        <taxon>Dendrothele</taxon>
    </lineage>
</organism>
<proteinExistence type="predicted"/>
<accession>A0A4S8LZF2</accession>